<proteinExistence type="inferred from homology"/>
<dbReference type="FunFam" id="3.40.710.10:FF:000006">
    <property type="entry name" value="Penicillin-binding protein 1B"/>
    <property type="match status" value="1"/>
</dbReference>
<dbReference type="GO" id="GO:0030288">
    <property type="term" value="C:outer membrane-bounded periplasmic space"/>
    <property type="evidence" value="ECO:0007669"/>
    <property type="project" value="TreeGrafter"/>
</dbReference>
<keyword evidence="11 25" id="KW-0328">Glycosyltransferase</keyword>
<feature type="active site" description="Proton donor; for transglycosylase activity" evidence="26">
    <location>
        <position position="200"/>
    </location>
</feature>
<evidence type="ECO:0000256" key="16">
    <source>
        <dbReference type="ARBA" id="ARBA00023136"/>
    </source>
</evidence>
<comment type="catalytic activity">
    <reaction evidence="21">
        <text>Preferential cleavage: (Ac)2-L-Lys-D-Ala-|-D-Ala. Also transpeptidation of peptidyl-alanyl moieties that are N-acyl substituents of D-alanine.</text>
        <dbReference type="EC" id="3.4.16.4"/>
    </reaction>
</comment>
<keyword evidence="13" id="KW-0378">Hydrolase</keyword>
<dbReference type="InterPro" id="IPR001460">
    <property type="entry name" value="PCN-bd_Tpept"/>
</dbReference>
<evidence type="ECO:0000256" key="4">
    <source>
        <dbReference type="ARBA" id="ARBA00007090"/>
    </source>
</evidence>
<keyword evidence="8" id="KW-0997">Cell inner membrane</keyword>
<keyword evidence="19 25" id="KW-0961">Cell wall biogenesis/degradation</keyword>
<dbReference type="InterPro" id="IPR012338">
    <property type="entry name" value="Beta-lactam/transpept-like"/>
</dbReference>
<comment type="catalytic activity">
    <reaction evidence="22">
        <text>[GlcNAc-(1-&gt;4)-Mur2Ac(oyl-L-Ala-gamma-D-Glu-L-Lys-D-Ala-D-Ala)](n)-di-trans,octa-cis-undecaprenyl diphosphate + beta-D-GlcNAc-(1-&gt;4)-Mur2Ac(oyl-L-Ala-gamma-D-Glu-L-Lys-D-Ala-D-Ala)-di-trans,octa-cis-undecaprenyl diphosphate = [GlcNAc-(1-&gt;4)-Mur2Ac(oyl-L-Ala-gamma-D-Glu-L-Lys-D-Ala-D-Ala)](n+1)-di-trans,octa-cis-undecaprenyl diphosphate + di-trans,octa-cis-undecaprenyl diphosphate + H(+)</text>
        <dbReference type="Rhea" id="RHEA:23708"/>
        <dbReference type="Rhea" id="RHEA-COMP:9602"/>
        <dbReference type="Rhea" id="RHEA-COMP:9603"/>
        <dbReference type="ChEBI" id="CHEBI:15378"/>
        <dbReference type="ChEBI" id="CHEBI:58405"/>
        <dbReference type="ChEBI" id="CHEBI:60033"/>
        <dbReference type="ChEBI" id="CHEBI:78435"/>
        <dbReference type="EC" id="2.4.99.28"/>
    </reaction>
</comment>
<dbReference type="InterPro" id="IPR050396">
    <property type="entry name" value="Glycosyltr_51/Transpeptidase"/>
</dbReference>
<keyword evidence="14 25" id="KW-0133">Cell shape</keyword>
<dbReference type="InterPro" id="IPR036950">
    <property type="entry name" value="PBP_transglycosylase"/>
</dbReference>
<evidence type="ECO:0000259" key="27">
    <source>
        <dbReference type="Pfam" id="PF00905"/>
    </source>
</evidence>
<evidence type="ECO:0000256" key="22">
    <source>
        <dbReference type="ARBA" id="ARBA00049902"/>
    </source>
</evidence>
<evidence type="ECO:0000256" key="10">
    <source>
        <dbReference type="ARBA" id="ARBA00022670"/>
    </source>
</evidence>
<evidence type="ECO:0000256" key="8">
    <source>
        <dbReference type="ARBA" id="ARBA00022519"/>
    </source>
</evidence>
<dbReference type="GO" id="GO:0046677">
    <property type="term" value="P:response to antibiotic"/>
    <property type="evidence" value="ECO:0007669"/>
    <property type="project" value="UniProtKB-UniRule"/>
</dbReference>
<organism evidence="30 31">
    <name type="scientific">Vibrio cholerae</name>
    <dbReference type="NCBI Taxonomy" id="666"/>
    <lineage>
        <taxon>Bacteria</taxon>
        <taxon>Pseudomonadati</taxon>
        <taxon>Pseudomonadota</taxon>
        <taxon>Gammaproteobacteria</taxon>
        <taxon>Vibrionales</taxon>
        <taxon>Vibrionaceae</taxon>
        <taxon>Vibrio</taxon>
    </lineage>
</organism>
<evidence type="ECO:0000256" key="15">
    <source>
        <dbReference type="ARBA" id="ARBA00022984"/>
    </source>
</evidence>
<evidence type="ECO:0000256" key="7">
    <source>
        <dbReference type="ARBA" id="ARBA00022475"/>
    </source>
</evidence>
<evidence type="ECO:0000256" key="21">
    <source>
        <dbReference type="ARBA" id="ARBA00034000"/>
    </source>
</evidence>
<feature type="domain" description="Penicillin-binding protein transpeptidase" evidence="27">
    <location>
        <begin position="439"/>
        <end position="678"/>
    </location>
</feature>
<evidence type="ECO:0000256" key="14">
    <source>
        <dbReference type="ARBA" id="ARBA00022960"/>
    </source>
</evidence>
<dbReference type="FunFam" id="1.10.3810.10:FF:000009">
    <property type="entry name" value="Penicillin-binding protein 1B"/>
    <property type="match status" value="1"/>
</dbReference>
<keyword evidence="7" id="KW-1003">Cell membrane</keyword>
<reference evidence="30 31" key="1">
    <citation type="submission" date="2019-06" db="EMBL/GenBank/DDBJ databases">
        <title>Vibrio cholerae phylogeny based on whole-genome sequencing reveals genetic diversity and population strucutre.</title>
        <authorList>
            <person name="Zhiqiu Y."/>
            <person name="Bin L."/>
            <person name="Lingyan J."/>
        </authorList>
    </citation>
    <scope>NUCLEOTIDE SEQUENCE [LARGE SCALE GENOMIC DNA]</scope>
    <source>
        <strain evidence="30 31">N2768</strain>
    </source>
</reference>
<dbReference type="RefSeq" id="WP_148520643.1">
    <property type="nucleotide sequence ID" value="NZ_VSGZ01000028.1"/>
</dbReference>
<evidence type="ECO:0000256" key="26">
    <source>
        <dbReference type="PIRSR" id="PIRSR002799-1"/>
    </source>
</evidence>
<dbReference type="InterPro" id="IPR028166">
    <property type="entry name" value="UB2H"/>
</dbReference>
<dbReference type="Pfam" id="PF00905">
    <property type="entry name" value="Transpeptidase"/>
    <property type="match status" value="1"/>
</dbReference>
<dbReference type="GO" id="GO:0008360">
    <property type="term" value="P:regulation of cell shape"/>
    <property type="evidence" value="ECO:0007669"/>
    <property type="project" value="UniProtKB-UniRule"/>
</dbReference>
<dbReference type="AlphaFoldDB" id="A0A8B5ZK91"/>
<evidence type="ECO:0000256" key="6">
    <source>
        <dbReference type="ARBA" id="ARBA00018637"/>
    </source>
</evidence>
<evidence type="ECO:0000256" key="5">
    <source>
        <dbReference type="ARBA" id="ARBA00007739"/>
    </source>
</evidence>
<name>A0A8B5ZK91_VIBCL</name>
<dbReference type="InterPro" id="IPR023346">
    <property type="entry name" value="Lysozyme-like_dom_sf"/>
</dbReference>
<evidence type="ECO:0000256" key="2">
    <source>
        <dbReference type="ARBA" id="ARBA00004533"/>
    </source>
</evidence>
<dbReference type="SUPFAM" id="SSF56601">
    <property type="entry name" value="beta-lactamase/transpeptidase-like"/>
    <property type="match status" value="1"/>
</dbReference>
<dbReference type="PANTHER" id="PTHR32282">
    <property type="entry name" value="BINDING PROTEIN TRANSPEPTIDASE, PUTATIVE-RELATED"/>
    <property type="match status" value="1"/>
</dbReference>
<evidence type="ECO:0000256" key="13">
    <source>
        <dbReference type="ARBA" id="ARBA00022801"/>
    </source>
</evidence>
<dbReference type="NCBIfam" id="TIGR02071">
    <property type="entry name" value="PBP_1b"/>
    <property type="match status" value="1"/>
</dbReference>
<evidence type="ECO:0000256" key="11">
    <source>
        <dbReference type="ARBA" id="ARBA00022676"/>
    </source>
</evidence>
<keyword evidence="16" id="KW-0472">Membrane</keyword>
<dbReference type="Gene3D" id="3.30.2060.10">
    <property type="entry name" value="Penicillin-binding protein 1b domain"/>
    <property type="match status" value="1"/>
</dbReference>
<dbReference type="Proteomes" id="UP000323583">
    <property type="component" value="Unassembled WGS sequence"/>
</dbReference>
<dbReference type="SUPFAM" id="SSF53955">
    <property type="entry name" value="Lysozyme-like"/>
    <property type="match status" value="1"/>
</dbReference>
<dbReference type="Gene3D" id="3.40.710.10">
    <property type="entry name" value="DD-peptidase/beta-lactamase superfamily"/>
    <property type="match status" value="1"/>
</dbReference>
<comment type="caution">
    <text evidence="30">The sequence shown here is derived from an EMBL/GenBank/DDBJ whole genome shotgun (WGS) entry which is preliminary data.</text>
</comment>
<comment type="pathway">
    <text evidence="3 25">Cell wall biogenesis; peptidoglycan biosynthesis.</text>
</comment>
<comment type="similarity">
    <text evidence="5 25">In the N-terminal section; belongs to the glycosyltransferase 51 family.</text>
</comment>
<comment type="similarity">
    <text evidence="4 25">In the C-terminal section; belongs to the transpeptidase family.</text>
</comment>
<evidence type="ECO:0000256" key="18">
    <source>
        <dbReference type="ARBA" id="ARBA00023268"/>
    </source>
</evidence>
<keyword evidence="12 25" id="KW-0808">Transferase</keyword>
<dbReference type="NCBIfam" id="TIGR02074">
    <property type="entry name" value="PBP_1a_fam"/>
    <property type="match status" value="1"/>
</dbReference>
<feature type="domain" description="Bifunctional transglycosylase second" evidence="29">
    <location>
        <begin position="80"/>
        <end position="164"/>
    </location>
</feature>
<evidence type="ECO:0000256" key="20">
    <source>
        <dbReference type="ARBA" id="ARBA00032454"/>
    </source>
</evidence>
<evidence type="ECO:0000256" key="19">
    <source>
        <dbReference type="ARBA" id="ARBA00023316"/>
    </source>
</evidence>
<dbReference type="GO" id="GO:0009252">
    <property type="term" value="P:peptidoglycan biosynthetic process"/>
    <property type="evidence" value="ECO:0007669"/>
    <property type="project" value="UniProtKB-UniRule"/>
</dbReference>
<keyword evidence="10" id="KW-0645">Protease</keyword>
<dbReference type="PIRSF" id="PIRSF002799">
    <property type="entry name" value="PBP_1b"/>
    <property type="match status" value="1"/>
</dbReference>
<feature type="active site" description="Acyl-ester intermediate; for transpeptidase activity" evidence="26">
    <location>
        <position position="476"/>
    </location>
</feature>
<dbReference type="GO" id="GO:0071555">
    <property type="term" value="P:cell wall organization"/>
    <property type="evidence" value="ECO:0007669"/>
    <property type="project" value="UniProtKB-UniRule"/>
</dbReference>
<dbReference type="UniPathway" id="UPA00219"/>
<evidence type="ECO:0000256" key="3">
    <source>
        <dbReference type="ARBA" id="ARBA00004752"/>
    </source>
</evidence>
<dbReference type="Gene3D" id="1.10.3810.10">
    <property type="entry name" value="Biosynthetic peptidoglycan transglycosylase-like"/>
    <property type="match status" value="1"/>
</dbReference>
<dbReference type="GO" id="GO:0009274">
    <property type="term" value="C:peptidoglycan-based cell wall"/>
    <property type="evidence" value="ECO:0007669"/>
    <property type="project" value="UniProtKB-UniRule"/>
</dbReference>
<dbReference type="GO" id="GO:0008658">
    <property type="term" value="F:penicillin binding"/>
    <property type="evidence" value="ECO:0007669"/>
    <property type="project" value="UniProtKB-UniRule"/>
</dbReference>
<evidence type="ECO:0000259" key="28">
    <source>
        <dbReference type="Pfam" id="PF00912"/>
    </source>
</evidence>
<dbReference type="Pfam" id="PF00912">
    <property type="entry name" value="Transgly"/>
    <property type="match status" value="1"/>
</dbReference>
<evidence type="ECO:0000259" key="29">
    <source>
        <dbReference type="Pfam" id="PF14814"/>
    </source>
</evidence>
<sequence>MTRRSSNRSRGRKARSGKRASSSKLQIWLGRIWSIGWKLALTLAAVLVFIGIYLDSIIKPRFDGQLFDLPTVVYARILNLEPGNGLSLQELRNELDVLNYRKVAQPRFPGEYASSSSRIELIRRPFEFADGPEPDRRVMLTFDGSGLNKIESLEQERELGYLRLDPKLMGMLEKDSSEQRLFLRRDQFPEVLVDALLVTEDRDFYQHDGVSPLAIGRAMVVNLKAGRTVQGGSTLTQQLAKNIFLSSDRTLWRKLREAYMALIIDYRYSKDRILEAYLNEVYLGQSGADAIHGFGLASRLYFGQPLQELRIDQLALLVGMVKGPSYYNPMRYPDRARERRDLVLKLMMEHDILTAQEYQQAVTRPLDVQKTAQIASRQPAYFQQVSIELKQKLGDKFKADSGLRVFTSLDPVSQSKLEQAIHDQIPQLAKTAGKDLEAAAIAVDRNSGEIRAMVGGKRTGYDGFNRVLNASRQIGSLVKPAVYLTALAHPEQYNLATTLEDTPLTLKAGDGSLWTPRNYDREYRGDVPLYQALAKSLNVPVVKLGMQLGLDQVSATLASLGVNRDEIRPVPSMLLGSFSLTPYQVAQMYQTMTNSGKKAPLSALRSVLDLDGNVLYESLPKVSQAVDQQAAWLTTYAMKQGVQEGTGRYLNAQFSSAALAGKTGTTNDNRDSWFVGVDGREVTTIWLGRDDNQPTKLTGASGALRVYAQYLKYRIPEKLQLPWPEGITTFGFAKQTQGGLKLDCDNAFKLPIWDNQQQLKQQCENRPTEWIKKLFDW</sequence>
<evidence type="ECO:0000256" key="23">
    <source>
        <dbReference type="ARBA" id="ARBA00060592"/>
    </source>
</evidence>
<evidence type="ECO:0000256" key="17">
    <source>
        <dbReference type="ARBA" id="ARBA00023251"/>
    </source>
</evidence>
<dbReference type="InterPro" id="IPR001264">
    <property type="entry name" value="Glyco_trans_51"/>
</dbReference>
<feature type="domain" description="Glycosyl transferase family 51" evidence="28">
    <location>
        <begin position="175"/>
        <end position="347"/>
    </location>
</feature>
<dbReference type="GO" id="GO:0005886">
    <property type="term" value="C:plasma membrane"/>
    <property type="evidence" value="ECO:0007669"/>
    <property type="project" value="UniProtKB-SubCell"/>
</dbReference>
<protein>
    <recommendedName>
        <fullName evidence="6 24">Penicillin-binding protein 1B</fullName>
        <shortName evidence="25">PBP-1b</shortName>
        <shortName evidence="25">PBP1b</shortName>
    </recommendedName>
    <alternativeName>
        <fullName evidence="20 25">Murein polymerase</fullName>
    </alternativeName>
</protein>
<comment type="function">
    <text evidence="1 25">Cell wall formation. Synthesis of cross-linked peptidoglycan from the lipid intermediates. The enzyme has a penicillin-insensitive transglycosylase N-terminal domain (formation of linear glycan strands) and a penicillin-sensitive transpeptidase C-terminal domain (cross-linking of the peptide subunits).</text>
</comment>
<accession>A0A8B5ZK91</accession>
<evidence type="ECO:0000313" key="31">
    <source>
        <dbReference type="Proteomes" id="UP000323583"/>
    </source>
</evidence>
<keyword evidence="15 25" id="KW-0573">Peptidoglycan synthesis</keyword>
<comment type="subcellular location">
    <subcellularLocation>
        <location evidence="2">Cell inner membrane</location>
    </subcellularLocation>
</comment>
<comment type="pathway">
    <text evidence="23">Glycan biosynthesis.</text>
</comment>
<dbReference type="Pfam" id="PF14814">
    <property type="entry name" value="UB2H"/>
    <property type="match status" value="1"/>
</dbReference>
<dbReference type="GO" id="GO:0009002">
    <property type="term" value="F:serine-type D-Ala-D-Ala carboxypeptidase activity"/>
    <property type="evidence" value="ECO:0007669"/>
    <property type="project" value="UniProtKB-EC"/>
</dbReference>
<keyword evidence="18" id="KW-0511">Multifunctional enzyme</keyword>
<evidence type="ECO:0000256" key="1">
    <source>
        <dbReference type="ARBA" id="ARBA00002624"/>
    </source>
</evidence>
<evidence type="ECO:0000256" key="9">
    <source>
        <dbReference type="ARBA" id="ARBA00022645"/>
    </source>
</evidence>
<gene>
    <name evidence="30" type="primary">mrcB</name>
    <name evidence="30" type="ORF">FXE67_04950</name>
</gene>
<evidence type="ECO:0000256" key="24">
    <source>
        <dbReference type="NCBIfam" id="TIGR02071"/>
    </source>
</evidence>
<keyword evidence="17" id="KW-0046">Antibiotic resistance</keyword>
<dbReference type="FunFam" id="3.30.2060.10:FF:000003">
    <property type="entry name" value="Penicillin-binding protein 1B"/>
    <property type="match status" value="1"/>
</dbReference>
<dbReference type="PANTHER" id="PTHR32282:SF11">
    <property type="entry name" value="PENICILLIN-BINDING PROTEIN 1B"/>
    <property type="match status" value="1"/>
</dbReference>
<dbReference type="InterPro" id="IPR011813">
    <property type="entry name" value="PBP_1b"/>
</dbReference>
<evidence type="ECO:0000313" key="30">
    <source>
        <dbReference type="EMBL" id="TXY93148.1"/>
    </source>
</evidence>
<dbReference type="EMBL" id="VSGZ01000028">
    <property type="protein sequence ID" value="TXY93148.1"/>
    <property type="molecule type" value="Genomic_DNA"/>
</dbReference>
<evidence type="ECO:0000256" key="25">
    <source>
        <dbReference type="PIRNR" id="PIRNR002799"/>
    </source>
</evidence>
<dbReference type="GO" id="GO:0006508">
    <property type="term" value="P:proteolysis"/>
    <property type="evidence" value="ECO:0007669"/>
    <property type="project" value="UniProtKB-KW"/>
</dbReference>
<keyword evidence="9" id="KW-0121">Carboxypeptidase</keyword>
<evidence type="ECO:0000256" key="12">
    <source>
        <dbReference type="ARBA" id="ARBA00022679"/>
    </source>
</evidence>
<dbReference type="GO" id="GO:0008955">
    <property type="term" value="F:peptidoglycan glycosyltransferase activity"/>
    <property type="evidence" value="ECO:0007669"/>
    <property type="project" value="UniProtKB-UniRule"/>
</dbReference>